<dbReference type="PANTHER" id="PTHR34047">
    <property type="entry name" value="NUCLEAR INTRON MATURASE 1, MITOCHONDRIAL-RELATED"/>
    <property type="match status" value="1"/>
</dbReference>
<dbReference type="PANTHER" id="PTHR34047:SF8">
    <property type="entry name" value="PROTEIN YKFC"/>
    <property type="match status" value="1"/>
</dbReference>
<comment type="caution">
    <text evidence="2">The sequence shown here is derived from an EMBL/GenBank/DDBJ whole genome shotgun (WGS) entry which is preliminary data.</text>
</comment>
<name>X0XIZ8_9ZZZZ</name>
<sequence length="225" mass="26086">VGVDGVTKEEYGRKLEENLRDLSNRLKRMGYRPKPKRRTYVPKPGSAKGRPLGISCFEDKLVELAVKRVLEPIYEEAFEDSSHGYRPGRSQHKCLDKLGGTIQQKRVNHIVEADIRGFFDNVNHEWMLNFLKHRIGDPRIIRLISRMLKGGIMEDGLVKASEKGTPQGSILSPLLSNIYLHYVLDLWFSRKIKKQCRGEAYYFRFADDFLGCFQYKADAEDFMNR</sequence>
<dbReference type="InterPro" id="IPR051083">
    <property type="entry name" value="GrpII_Intron_Splice-Mob/Def"/>
</dbReference>
<dbReference type="InterPro" id="IPR000477">
    <property type="entry name" value="RT_dom"/>
</dbReference>
<dbReference type="SUPFAM" id="SSF56672">
    <property type="entry name" value="DNA/RNA polymerases"/>
    <property type="match status" value="1"/>
</dbReference>
<protein>
    <recommendedName>
        <fullName evidence="1">Reverse transcriptase domain-containing protein</fullName>
    </recommendedName>
</protein>
<dbReference type="InterPro" id="IPR043502">
    <property type="entry name" value="DNA/RNA_pol_sf"/>
</dbReference>
<dbReference type="EMBL" id="BARS01037318">
    <property type="protein sequence ID" value="GAG24941.1"/>
    <property type="molecule type" value="Genomic_DNA"/>
</dbReference>
<dbReference type="CDD" id="cd01651">
    <property type="entry name" value="RT_G2_intron"/>
    <property type="match status" value="1"/>
</dbReference>
<dbReference type="PROSITE" id="PS50878">
    <property type="entry name" value="RT_POL"/>
    <property type="match status" value="1"/>
</dbReference>
<dbReference type="Pfam" id="PF00078">
    <property type="entry name" value="RVT_1"/>
    <property type="match status" value="1"/>
</dbReference>
<feature type="domain" description="Reverse transcriptase" evidence="1">
    <location>
        <begin position="22"/>
        <end position="225"/>
    </location>
</feature>
<dbReference type="AlphaFoldDB" id="X0XIZ8"/>
<feature type="non-terminal residue" evidence="2">
    <location>
        <position position="1"/>
    </location>
</feature>
<reference evidence="2" key="1">
    <citation type="journal article" date="2014" name="Front. Microbiol.">
        <title>High frequency of phylogenetically diverse reductive dehalogenase-homologous genes in deep subseafloor sedimentary metagenomes.</title>
        <authorList>
            <person name="Kawai M."/>
            <person name="Futagami T."/>
            <person name="Toyoda A."/>
            <person name="Takaki Y."/>
            <person name="Nishi S."/>
            <person name="Hori S."/>
            <person name="Arai W."/>
            <person name="Tsubouchi T."/>
            <person name="Morono Y."/>
            <person name="Uchiyama I."/>
            <person name="Ito T."/>
            <person name="Fujiyama A."/>
            <person name="Inagaki F."/>
            <person name="Takami H."/>
        </authorList>
    </citation>
    <scope>NUCLEOTIDE SEQUENCE</scope>
    <source>
        <strain evidence="2">Expedition CK06-06</strain>
    </source>
</reference>
<proteinExistence type="predicted"/>
<evidence type="ECO:0000313" key="2">
    <source>
        <dbReference type="EMBL" id="GAG24941.1"/>
    </source>
</evidence>
<accession>X0XIZ8</accession>
<organism evidence="2">
    <name type="scientific">marine sediment metagenome</name>
    <dbReference type="NCBI Taxonomy" id="412755"/>
    <lineage>
        <taxon>unclassified sequences</taxon>
        <taxon>metagenomes</taxon>
        <taxon>ecological metagenomes</taxon>
    </lineage>
</organism>
<gene>
    <name evidence="2" type="ORF">S01H1_57229</name>
</gene>
<evidence type="ECO:0000259" key="1">
    <source>
        <dbReference type="PROSITE" id="PS50878"/>
    </source>
</evidence>